<keyword evidence="2" id="KW-0413">Isomerase</keyword>
<dbReference type="InterPro" id="IPR050312">
    <property type="entry name" value="IolE/XylAMocC-like"/>
</dbReference>
<dbReference type="PANTHER" id="PTHR12110">
    <property type="entry name" value="HYDROXYPYRUVATE ISOMERASE"/>
    <property type="match status" value="1"/>
</dbReference>
<evidence type="ECO:0000313" key="3">
    <source>
        <dbReference type="Proteomes" id="UP000179284"/>
    </source>
</evidence>
<name>A0A1D9P188_9FIRM</name>
<gene>
    <name evidence="2" type="ORF">bhn_I1238</name>
</gene>
<keyword evidence="3" id="KW-1185">Reference proteome</keyword>
<feature type="domain" description="Xylose isomerase-like TIM barrel" evidence="1">
    <location>
        <begin position="21"/>
        <end position="246"/>
    </location>
</feature>
<sequence>MMQIGIRFHDTVELPFEERLKEIKKQGFSCVHIALSKVPGFTAEPSALTPGYAMYLRDSFRKADLDVAVLGCYLNLATPDQEELKKTQEKYMAHIRFAALMGCGMVGTETGAPNVDYHYDKEACHSQEALDTFITNLRPVVEYAEKMGVIVAIEPVYRHIVHTPARAREVLDRIGSPNLQIIYDPVNLLWTDNYDRKYEVFEEAHELLGKDICMIHLKDCILTDEGVVSMGCGLGELDYSSIVKFAIDNKPFIQATLEDTTPDVAVSSRECIEKAQKEYLDR</sequence>
<dbReference type="AlphaFoldDB" id="A0A1D9P188"/>
<evidence type="ECO:0000259" key="1">
    <source>
        <dbReference type="Pfam" id="PF01261"/>
    </source>
</evidence>
<dbReference type="Gene3D" id="3.20.20.150">
    <property type="entry name" value="Divalent-metal-dependent TIM barrel enzymes"/>
    <property type="match status" value="1"/>
</dbReference>
<dbReference type="InterPro" id="IPR036237">
    <property type="entry name" value="Xyl_isomerase-like_sf"/>
</dbReference>
<reference evidence="3" key="1">
    <citation type="submission" date="2016-10" db="EMBL/GenBank/DDBJ databases">
        <title>The complete genome sequence of the rumen bacterium Butyrivibrio hungatei MB2003.</title>
        <authorList>
            <person name="Palevich N."/>
            <person name="Kelly W.J."/>
            <person name="Leahy S.C."/>
            <person name="Altermann E."/>
            <person name="Rakonjac J."/>
            <person name="Attwood G.T."/>
        </authorList>
    </citation>
    <scope>NUCLEOTIDE SEQUENCE [LARGE SCALE GENOMIC DNA]</scope>
    <source>
        <strain evidence="3">MB2003</strain>
    </source>
</reference>
<dbReference type="RefSeq" id="WP_330393256.1">
    <property type="nucleotide sequence ID" value="NZ_CP017831.1"/>
</dbReference>
<dbReference type="SUPFAM" id="SSF51658">
    <property type="entry name" value="Xylose isomerase-like"/>
    <property type="match status" value="1"/>
</dbReference>
<evidence type="ECO:0000313" key="2">
    <source>
        <dbReference type="EMBL" id="AOZ96272.1"/>
    </source>
</evidence>
<dbReference type="EMBL" id="CP017831">
    <property type="protein sequence ID" value="AOZ96272.1"/>
    <property type="molecule type" value="Genomic_DNA"/>
</dbReference>
<proteinExistence type="predicted"/>
<dbReference type="InterPro" id="IPR013022">
    <property type="entry name" value="Xyl_isomerase-like_TIM-brl"/>
</dbReference>
<dbReference type="GO" id="GO:0016853">
    <property type="term" value="F:isomerase activity"/>
    <property type="evidence" value="ECO:0007669"/>
    <property type="project" value="UniProtKB-KW"/>
</dbReference>
<accession>A0A1D9P188</accession>
<protein>
    <submittedName>
        <fullName evidence="2">Xylose isomerase domain-containing protein</fullName>
    </submittedName>
</protein>
<dbReference type="Proteomes" id="UP000179284">
    <property type="component" value="Chromosome I"/>
</dbReference>
<dbReference type="PANTHER" id="PTHR12110:SF21">
    <property type="entry name" value="XYLOSE ISOMERASE-LIKE TIM BARREL DOMAIN-CONTAINING PROTEIN"/>
    <property type="match status" value="1"/>
</dbReference>
<dbReference type="Pfam" id="PF01261">
    <property type="entry name" value="AP_endonuc_2"/>
    <property type="match status" value="1"/>
</dbReference>
<dbReference type="KEGG" id="bhu:bhn_I1238"/>
<organism evidence="2 3">
    <name type="scientific">Butyrivibrio hungatei</name>
    <dbReference type="NCBI Taxonomy" id="185008"/>
    <lineage>
        <taxon>Bacteria</taxon>
        <taxon>Bacillati</taxon>
        <taxon>Bacillota</taxon>
        <taxon>Clostridia</taxon>
        <taxon>Lachnospirales</taxon>
        <taxon>Lachnospiraceae</taxon>
        <taxon>Butyrivibrio</taxon>
    </lineage>
</organism>